<keyword evidence="5" id="KW-0998">Cell outer membrane</keyword>
<name>A0A4R1K3Y7_9GAMM</name>
<dbReference type="GO" id="GO:0009279">
    <property type="term" value="C:cell outer membrane"/>
    <property type="evidence" value="ECO:0007669"/>
    <property type="project" value="UniProtKB-SubCell"/>
</dbReference>
<dbReference type="InterPro" id="IPR013355">
    <property type="entry name" value="Pilus_4_PilQ"/>
</dbReference>
<evidence type="ECO:0000256" key="6">
    <source>
        <dbReference type="RuleBase" id="RU004003"/>
    </source>
</evidence>
<feature type="domain" description="NolW-like" evidence="10">
    <location>
        <begin position="250"/>
        <end position="313"/>
    </location>
</feature>
<keyword evidence="4 8" id="KW-0472">Membrane</keyword>
<dbReference type="InterPro" id="IPR004846">
    <property type="entry name" value="T2SS/T3SS_dom"/>
</dbReference>
<keyword evidence="3" id="KW-0732">Signal</keyword>
<evidence type="ECO:0000256" key="7">
    <source>
        <dbReference type="RuleBase" id="RU004004"/>
    </source>
</evidence>
<gene>
    <name evidence="11" type="ORF">EV690_1393</name>
</gene>
<dbReference type="PRINTS" id="PR00811">
    <property type="entry name" value="BCTERIALGSPD"/>
</dbReference>
<keyword evidence="2 7" id="KW-0813">Transport</keyword>
<keyword evidence="8" id="KW-1133">Transmembrane helix</keyword>
<evidence type="ECO:0000256" key="3">
    <source>
        <dbReference type="ARBA" id="ARBA00022729"/>
    </source>
</evidence>
<dbReference type="Pfam" id="PF00263">
    <property type="entry name" value="Secretin"/>
    <property type="match status" value="1"/>
</dbReference>
<evidence type="ECO:0000313" key="11">
    <source>
        <dbReference type="EMBL" id="TCK57699.1"/>
    </source>
</evidence>
<reference evidence="11 12" key="1">
    <citation type="submission" date="2019-03" db="EMBL/GenBank/DDBJ databases">
        <title>Genomic Encyclopedia of Type Strains, Phase IV (KMG-IV): sequencing the most valuable type-strain genomes for metagenomic binning, comparative biology and taxonomic classification.</title>
        <authorList>
            <person name="Goeker M."/>
        </authorList>
    </citation>
    <scope>NUCLEOTIDE SEQUENCE [LARGE SCALE GENOMIC DNA]</scope>
    <source>
        <strain evidence="11 12">DSM 18577</strain>
    </source>
</reference>
<dbReference type="InterPro" id="IPR005644">
    <property type="entry name" value="NolW-like"/>
</dbReference>
<dbReference type="RefSeq" id="WP_165872687.1">
    <property type="nucleotide sequence ID" value="NZ_OU594967.1"/>
</dbReference>
<evidence type="ECO:0000313" key="12">
    <source>
        <dbReference type="Proteomes" id="UP000295565"/>
    </source>
</evidence>
<dbReference type="PRINTS" id="PR01032">
    <property type="entry name" value="PHAGEIV"/>
</dbReference>
<dbReference type="PANTHER" id="PTHR30604">
    <property type="entry name" value="PROTEIN TRANSPORT PROTEIN HOFQ"/>
    <property type="match status" value="1"/>
</dbReference>
<evidence type="ECO:0000256" key="4">
    <source>
        <dbReference type="ARBA" id="ARBA00023136"/>
    </source>
</evidence>
<dbReference type="Pfam" id="PF03958">
    <property type="entry name" value="Secretin_N"/>
    <property type="match status" value="1"/>
</dbReference>
<proteinExistence type="inferred from homology"/>
<dbReference type="InterPro" id="IPR001775">
    <property type="entry name" value="GspD/PilQ"/>
</dbReference>
<evidence type="ECO:0000259" key="10">
    <source>
        <dbReference type="Pfam" id="PF03958"/>
    </source>
</evidence>
<protein>
    <submittedName>
        <fullName evidence="11">Type IV pilus secretin PilQ/predicted competence protein</fullName>
    </submittedName>
</protein>
<dbReference type="Gene3D" id="3.30.1370.120">
    <property type="match status" value="1"/>
</dbReference>
<dbReference type="InterPro" id="IPR051808">
    <property type="entry name" value="Type_IV_pilus_biogenesis"/>
</dbReference>
<dbReference type="InterPro" id="IPR038591">
    <property type="entry name" value="NolW-like_sf"/>
</dbReference>
<keyword evidence="8" id="KW-0812">Transmembrane</keyword>
<keyword evidence="12" id="KW-1185">Reference proteome</keyword>
<evidence type="ECO:0000256" key="2">
    <source>
        <dbReference type="ARBA" id="ARBA00022448"/>
    </source>
</evidence>
<evidence type="ECO:0000259" key="9">
    <source>
        <dbReference type="Pfam" id="PF00263"/>
    </source>
</evidence>
<evidence type="ECO:0000256" key="8">
    <source>
        <dbReference type="SAM" id="Phobius"/>
    </source>
</evidence>
<feature type="domain" description="Type II/III secretion system secretin-like" evidence="9">
    <location>
        <begin position="384"/>
        <end position="542"/>
    </location>
</feature>
<dbReference type="EMBL" id="SMGD01000012">
    <property type="protein sequence ID" value="TCK57699.1"/>
    <property type="molecule type" value="Genomic_DNA"/>
</dbReference>
<dbReference type="NCBIfam" id="TIGR02515">
    <property type="entry name" value="IV_pilus_PilQ"/>
    <property type="match status" value="1"/>
</dbReference>
<sequence length="549" mass="61438">MENSYYWQRSTDTYQLQAQFSLCIKALVIIFLICSGFYIRSVRAQSIHGFIKQSKNHHRLELTFAPTLVHYRASVDGNQVQLWFDSAVQFQTSQLSNIRRHNRFIDTITWQPKLARLTVSLVPKVSALITKSEPPANLFITLSRRHQQHRSLQITMDVADMPAGELLLWLARQQHQSLLLKASNLPSISLSVYQQSWQQVFHWVLDICNLVARVHQHGWYVESVDALTKQEKSRLVQQKMAQRLAPLQTEFIKIRYARAAKLAKIINKAAKHIISSRSSISADERTNTIILRALASELPQLHQLVQHLDLPVREVAIASKMVTVSSQASKELGIQWQAGSARSIEQSTPDQLNINLPVPSPTTTATFKVARLGVASQLNLELSALAQENKGEIIASPQITTLDRHSAYIAQGREIPYVESAASGATSVTYKKAELSLKVTPQITPDDGIILDLLITQNNAGDEVNTSTGRAVTINTQEIKTQVLLQNGETIVLGGIYQQHKQKSVEKVPLLGDIPGIGGLFRHTSDRVQKNELLIFVTPTIMTSQKKVL</sequence>
<comment type="caution">
    <text evidence="11">The sequence shown here is derived from an EMBL/GenBank/DDBJ whole genome shotgun (WGS) entry which is preliminary data.</text>
</comment>
<dbReference type="Proteomes" id="UP000295565">
    <property type="component" value="Unassembled WGS sequence"/>
</dbReference>
<comment type="similarity">
    <text evidence="6">Belongs to the bacterial secretin family.</text>
</comment>
<organism evidence="11 12">
    <name type="scientific">Celerinatantimonas diazotrophica</name>
    <dbReference type="NCBI Taxonomy" id="412034"/>
    <lineage>
        <taxon>Bacteria</taxon>
        <taxon>Pseudomonadati</taxon>
        <taxon>Pseudomonadota</taxon>
        <taxon>Gammaproteobacteria</taxon>
        <taxon>Celerinatantimonadaceae</taxon>
        <taxon>Celerinatantimonas</taxon>
    </lineage>
</organism>
<evidence type="ECO:0000256" key="5">
    <source>
        <dbReference type="ARBA" id="ARBA00023237"/>
    </source>
</evidence>
<feature type="transmembrane region" description="Helical" evidence="8">
    <location>
        <begin position="20"/>
        <end position="39"/>
    </location>
</feature>
<dbReference type="GO" id="GO:0009306">
    <property type="term" value="P:protein secretion"/>
    <property type="evidence" value="ECO:0007669"/>
    <property type="project" value="InterPro"/>
</dbReference>
<accession>A0A4R1K3Y7</accession>
<comment type="subcellular location">
    <subcellularLocation>
        <location evidence="7">Cell outer membrane</location>
    </subcellularLocation>
    <subcellularLocation>
        <location evidence="1">Membrane</location>
    </subcellularLocation>
</comment>
<dbReference type="PANTHER" id="PTHR30604:SF1">
    <property type="entry name" value="DNA UTILIZATION PROTEIN HOFQ"/>
    <property type="match status" value="1"/>
</dbReference>
<evidence type="ECO:0000256" key="1">
    <source>
        <dbReference type="ARBA" id="ARBA00004370"/>
    </source>
</evidence>
<dbReference type="AlphaFoldDB" id="A0A4R1K3Y7"/>